<feature type="compositionally biased region" description="Polar residues" evidence="1">
    <location>
        <begin position="822"/>
        <end position="831"/>
    </location>
</feature>
<dbReference type="InterPro" id="IPR029021">
    <property type="entry name" value="Prot-tyrosine_phosphatase-like"/>
</dbReference>
<dbReference type="EMBL" id="QUTH01002543">
    <property type="protein sequence ID" value="RHZ25392.1"/>
    <property type="molecule type" value="Genomic_DNA"/>
</dbReference>
<dbReference type="PROSITE" id="PS50056">
    <property type="entry name" value="TYR_PHOSPHATASE_2"/>
    <property type="match status" value="2"/>
</dbReference>
<dbReference type="PANTHER" id="PTHR10367:SF17">
    <property type="entry name" value="MRNA-CAPPING ENZYME"/>
    <property type="match status" value="1"/>
</dbReference>
<dbReference type="PROSITE" id="PS00383">
    <property type="entry name" value="TYR_PHOSPHATASE_1"/>
    <property type="match status" value="2"/>
</dbReference>
<dbReference type="VEuPathDB" id="FungiDB:H257_07685"/>
<dbReference type="AlphaFoldDB" id="A0A418F842"/>
<evidence type="ECO:0000313" key="3">
    <source>
        <dbReference type="EMBL" id="RHZ25392.1"/>
    </source>
</evidence>
<evidence type="ECO:0000259" key="2">
    <source>
        <dbReference type="PROSITE" id="PS50056"/>
    </source>
</evidence>
<feature type="domain" description="Tyrosine specific protein phosphatases" evidence="2">
    <location>
        <begin position="120"/>
        <end position="186"/>
    </location>
</feature>
<accession>A0A418F842</accession>
<organism evidence="3 4">
    <name type="scientific">Aphanomyces astaci</name>
    <name type="common">Crayfish plague agent</name>
    <dbReference type="NCBI Taxonomy" id="112090"/>
    <lineage>
        <taxon>Eukaryota</taxon>
        <taxon>Sar</taxon>
        <taxon>Stramenopiles</taxon>
        <taxon>Oomycota</taxon>
        <taxon>Saprolegniomycetes</taxon>
        <taxon>Saprolegniales</taxon>
        <taxon>Verrucalvaceae</taxon>
        <taxon>Aphanomyces</taxon>
    </lineage>
</organism>
<sequence>MAALPNGSSRRPWTPPDHWDDVAKIGDLIPMGFQPDTRAKLVAARVPLDPKYAMSDVEQWTPLHLLEACQARNLTVHMVIDLTNTFKYYDGVAEFTSRGVEYVKLKVEGFADVPTEDIVQRFIHVLSTWEDTFRQQPPNQGDLTPVVVVHCTHGLNRTGYLIARYLIATKGVTVKEALATFTAARPPGLIKHIYVQTLYDMFDQSDDAVLPELPLWAKNKYDRTKLALQAVNNMPPRLLPPSTPAAKPKWRRSDQSHLRRPPENWTDPPRFGAVVADSPFLPMRTLLDDTYHHGAERWTPATFVAELGHVVRLVVDLTNTTKYYDGPSAFPSTISYRKFALEGFSAAPSPTSVAAFLDLVDAFERDHPGKHLALHCTHGLNRTGYLVASYLIRRKQYSVQAALDAFAAARPPGLIKFLYIDALHDLHGCSADVVTYPTLPPWASKKYAKQTNRRVPRLWPPPSFWTSMSPHGAWIPLQDSTDSVENADEADKGSRRDAADAPPDTAAVSVILSPVQVDVAASSSSLPPRRRRRRMMHLLPMKAMLDERYESDGSWTTASFASVVADSSVHGIVSLDERDAYYPDAELPPTLRRAYVPVRSGQVPPQSDVDVFDRTLRTWQAEVGDDTELRVAIHCSAGGRTGFFVLHALVHFAKKSVDEAKAIYETAWPPGVVPKNLLKNLYHLERQSNRALPPPSAERRRCRSRSRDDSERRAYSSRRSHDQTVSQNRFEGQYNPQWRPPSTYGNRWGDGRADQWSQQPIQYPHHPHYEPQYPHHPYYQPQYPHHPYHHHQSPEYQPEYYAYNQSTGSTDSYGRAERGSTPRRNGSRSPV</sequence>
<dbReference type="Proteomes" id="UP000285430">
    <property type="component" value="Unassembled WGS sequence"/>
</dbReference>
<comment type="caution">
    <text evidence="3">The sequence shown here is derived from an EMBL/GenBank/DDBJ whole genome shotgun (WGS) entry which is preliminary data.</text>
</comment>
<dbReference type="InterPro" id="IPR016130">
    <property type="entry name" value="Tyr_Pase_AS"/>
</dbReference>
<dbReference type="SUPFAM" id="SSF52799">
    <property type="entry name" value="(Phosphotyrosine protein) phosphatases II"/>
    <property type="match status" value="3"/>
</dbReference>
<dbReference type="GO" id="GO:0004484">
    <property type="term" value="F:mRNA guanylyltransferase activity"/>
    <property type="evidence" value="ECO:0007669"/>
    <property type="project" value="TreeGrafter"/>
</dbReference>
<gene>
    <name evidence="3" type="ORF">DYB37_005655</name>
</gene>
<dbReference type="InterPro" id="IPR000340">
    <property type="entry name" value="Dual-sp_phosphatase_cat-dom"/>
</dbReference>
<protein>
    <recommendedName>
        <fullName evidence="2">Tyrosine specific protein phosphatases domain-containing protein</fullName>
    </recommendedName>
</protein>
<dbReference type="Pfam" id="PF00782">
    <property type="entry name" value="DSPc"/>
    <property type="match status" value="2"/>
</dbReference>
<feature type="region of interest" description="Disordered" evidence="1">
    <location>
        <begin position="237"/>
        <end position="268"/>
    </location>
</feature>
<feature type="compositionally biased region" description="Low complexity" evidence="1">
    <location>
        <begin position="758"/>
        <end position="785"/>
    </location>
</feature>
<dbReference type="GO" id="GO:0006370">
    <property type="term" value="P:7-methylguanosine mRNA capping"/>
    <property type="evidence" value="ECO:0007669"/>
    <property type="project" value="TreeGrafter"/>
</dbReference>
<dbReference type="PANTHER" id="PTHR10367">
    <property type="entry name" value="MRNA-CAPPING ENZYME"/>
    <property type="match status" value="1"/>
</dbReference>
<reference evidence="3 4" key="1">
    <citation type="submission" date="2018-08" db="EMBL/GenBank/DDBJ databases">
        <title>Aphanomyces genome sequencing and annotation.</title>
        <authorList>
            <person name="Minardi D."/>
            <person name="Oidtmann B."/>
            <person name="Van Der Giezen M."/>
            <person name="Studholme D.J."/>
        </authorList>
    </citation>
    <scope>NUCLEOTIDE SEQUENCE [LARGE SCALE GENOMIC DNA]</scope>
    <source>
        <strain evidence="3 4">Da</strain>
    </source>
</reference>
<feature type="region of interest" description="Disordered" evidence="1">
    <location>
        <begin position="688"/>
        <end position="831"/>
    </location>
</feature>
<dbReference type="InterPro" id="IPR051029">
    <property type="entry name" value="mRNA_Capping_Enz/RNA_Phosphat"/>
</dbReference>
<dbReference type="InterPro" id="IPR000387">
    <property type="entry name" value="Tyr_Pase_dom"/>
</dbReference>
<dbReference type="Gene3D" id="3.90.190.10">
    <property type="entry name" value="Protein tyrosine phosphatase superfamily"/>
    <property type="match status" value="3"/>
</dbReference>
<evidence type="ECO:0000256" key="1">
    <source>
        <dbReference type="SAM" id="MobiDB-lite"/>
    </source>
</evidence>
<feature type="compositionally biased region" description="Basic and acidic residues" evidence="1">
    <location>
        <begin position="705"/>
        <end position="722"/>
    </location>
</feature>
<feature type="domain" description="Tyrosine specific protein phosphatases" evidence="2">
    <location>
        <begin position="354"/>
        <end position="411"/>
    </location>
</feature>
<proteinExistence type="predicted"/>
<evidence type="ECO:0000313" key="4">
    <source>
        <dbReference type="Proteomes" id="UP000285430"/>
    </source>
</evidence>
<name>A0A418F842_APHAT</name>
<feature type="compositionally biased region" description="Basic and acidic residues" evidence="1">
    <location>
        <begin position="251"/>
        <end position="262"/>
    </location>
</feature>
<feature type="compositionally biased region" description="Polar residues" evidence="1">
    <location>
        <begin position="723"/>
        <end position="736"/>
    </location>
</feature>
<dbReference type="FunFam" id="3.90.190.10:FF:000256">
    <property type="entry name" value="mRNA capping enzyme, C-terminal domain containing protein"/>
    <property type="match status" value="1"/>
</dbReference>
<feature type="region of interest" description="Disordered" evidence="1">
    <location>
        <begin position="476"/>
        <end position="503"/>
    </location>
</feature>
<feature type="compositionally biased region" description="Polar residues" evidence="1">
    <location>
        <begin position="803"/>
        <end position="812"/>
    </location>
</feature>
<feature type="compositionally biased region" description="Basic and acidic residues" evidence="1">
    <location>
        <begin position="489"/>
        <end position="499"/>
    </location>
</feature>